<accession>A0A0P1B561</accession>
<organism evidence="1 2">
    <name type="scientific">Plasmopara halstedii</name>
    <name type="common">Downy mildew of sunflower</name>
    <dbReference type="NCBI Taxonomy" id="4781"/>
    <lineage>
        <taxon>Eukaryota</taxon>
        <taxon>Sar</taxon>
        <taxon>Stramenopiles</taxon>
        <taxon>Oomycota</taxon>
        <taxon>Peronosporomycetes</taxon>
        <taxon>Peronosporales</taxon>
        <taxon>Peronosporaceae</taxon>
        <taxon>Plasmopara</taxon>
    </lineage>
</organism>
<reference evidence="2" key="1">
    <citation type="submission" date="2014-09" db="EMBL/GenBank/DDBJ databases">
        <authorList>
            <person name="Sharma Rahul"/>
            <person name="Thines Marco"/>
        </authorList>
    </citation>
    <scope>NUCLEOTIDE SEQUENCE [LARGE SCALE GENOMIC DNA]</scope>
</reference>
<dbReference type="EMBL" id="CCYD01003101">
    <property type="protein sequence ID" value="CEG49932.1"/>
    <property type="molecule type" value="Genomic_DNA"/>
</dbReference>
<dbReference type="RefSeq" id="XP_036263508.1">
    <property type="nucleotide sequence ID" value="XM_036407268.1"/>
</dbReference>
<sequence length="63" mass="7443">MYHDPRAEALSIETFSFHCLPRQDEVNLYLILILVKKSRYEINSISRDSIRIQQVEASTSMER</sequence>
<proteinExistence type="predicted"/>
<evidence type="ECO:0000313" key="1">
    <source>
        <dbReference type="EMBL" id="CEG49932.1"/>
    </source>
</evidence>
<keyword evidence="2" id="KW-1185">Reference proteome</keyword>
<name>A0A0P1B561_PLAHL</name>
<dbReference type="AlphaFoldDB" id="A0A0P1B561"/>
<dbReference type="Proteomes" id="UP000054928">
    <property type="component" value="Unassembled WGS sequence"/>
</dbReference>
<protein>
    <submittedName>
        <fullName evidence="1">Uncharacterized protein</fullName>
    </submittedName>
</protein>
<dbReference type="GeneID" id="59052986"/>
<evidence type="ECO:0000313" key="2">
    <source>
        <dbReference type="Proteomes" id="UP000054928"/>
    </source>
</evidence>